<protein>
    <submittedName>
        <fullName evidence="1">Uncharacterized protein</fullName>
    </submittedName>
</protein>
<accession>A0AAD8ZP37</accession>
<keyword evidence="2" id="KW-1185">Reference proteome</keyword>
<comment type="caution">
    <text evidence="1">The sequence shown here is derived from an EMBL/GenBank/DDBJ whole genome shotgun (WGS) entry which is preliminary data.</text>
</comment>
<dbReference type="EMBL" id="JAROKS010000008">
    <property type="protein sequence ID" value="KAK1801836.1"/>
    <property type="molecule type" value="Genomic_DNA"/>
</dbReference>
<evidence type="ECO:0000313" key="1">
    <source>
        <dbReference type="EMBL" id="KAK1801836.1"/>
    </source>
</evidence>
<reference evidence="1" key="1">
    <citation type="submission" date="2023-03" db="EMBL/GenBank/DDBJ databases">
        <title>Electrophorus voltai genome.</title>
        <authorList>
            <person name="Bian C."/>
        </authorList>
    </citation>
    <scope>NUCLEOTIDE SEQUENCE</scope>
    <source>
        <strain evidence="1">CB-2022</strain>
        <tissue evidence="1">Muscle</tissue>
    </source>
</reference>
<evidence type="ECO:0000313" key="2">
    <source>
        <dbReference type="Proteomes" id="UP001239994"/>
    </source>
</evidence>
<gene>
    <name evidence="1" type="ORF">P4O66_022477</name>
</gene>
<name>A0AAD8ZP37_9TELE</name>
<proteinExistence type="predicted"/>
<dbReference type="Proteomes" id="UP001239994">
    <property type="component" value="Unassembled WGS sequence"/>
</dbReference>
<dbReference type="AlphaFoldDB" id="A0AAD8ZP37"/>
<sequence>MLHTLKRSCAPRLHFAQKQQNERRVEFFCCSEEKQGHSPSSWRALRVPALPSEGSRTGSGWVSFNEQTRMSTQAGGEMEEIAGENQWGTSDVLDAQGHS</sequence>
<organism evidence="1 2">
    <name type="scientific">Electrophorus voltai</name>
    <dbReference type="NCBI Taxonomy" id="2609070"/>
    <lineage>
        <taxon>Eukaryota</taxon>
        <taxon>Metazoa</taxon>
        <taxon>Chordata</taxon>
        <taxon>Craniata</taxon>
        <taxon>Vertebrata</taxon>
        <taxon>Euteleostomi</taxon>
        <taxon>Actinopterygii</taxon>
        <taxon>Neopterygii</taxon>
        <taxon>Teleostei</taxon>
        <taxon>Ostariophysi</taxon>
        <taxon>Gymnotiformes</taxon>
        <taxon>Gymnotoidei</taxon>
        <taxon>Gymnotidae</taxon>
        <taxon>Electrophorus</taxon>
    </lineage>
</organism>